<sequence>MNFNLSILHSSNYIFKRREVSFEQLMLVAYFTTRPSSFYEEKKMRINILLFVLQINQSETSFVSTNLKLEIKLNHFLIQLPKEK</sequence>
<keyword evidence="2" id="KW-1185">Reference proteome</keyword>
<reference evidence="1 2" key="1">
    <citation type="journal article" date="2018" name="Sci. Rep.">
        <title>Genomic signatures of local adaptation to the degree of environmental predictability in rotifers.</title>
        <authorList>
            <person name="Franch-Gras L."/>
            <person name="Hahn C."/>
            <person name="Garcia-Roger E.M."/>
            <person name="Carmona M.J."/>
            <person name="Serra M."/>
            <person name="Gomez A."/>
        </authorList>
    </citation>
    <scope>NUCLEOTIDE SEQUENCE [LARGE SCALE GENOMIC DNA]</scope>
    <source>
        <strain evidence="1">HYR1</strain>
    </source>
</reference>
<proteinExistence type="predicted"/>
<protein>
    <submittedName>
        <fullName evidence="1">Uncharacterized protein</fullName>
    </submittedName>
</protein>
<evidence type="ECO:0000313" key="2">
    <source>
        <dbReference type="Proteomes" id="UP000276133"/>
    </source>
</evidence>
<dbReference type="AlphaFoldDB" id="A0A3M7PT59"/>
<gene>
    <name evidence="1" type="ORF">BpHYR1_041951</name>
</gene>
<organism evidence="1 2">
    <name type="scientific">Brachionus plicatilis</name>
    <name type="common">Marine rotifer</name>
    <name type="synonym">Brachionus muelleri</name>
    <dbReference type="NCBI Taxonomy" id="10195"/>
    <lineage>
        <taxon>Eukaryota</taxon>
        <taxon>Metazoa</taxon>
        <taxon>Spiralia</taxon>
        <taxon>Gnathifera</taxon>
        <taxon>Rotifera</taxon>
        <taxon>Eurotatoria</taxon>
        <taxon>Monogononta</taxon>
        <taxon>Pseudotrocha</taxon>
        <taxon>Ploima</taxon>
        <taxon>Brachionidae</taxon>
        <taxon>Brachionus</taxon>
    </lineage>
</organism>
<accession>A0A3M7PT59</accession>
<comment type="caution">
    <text evidence="1">The sequence shown here is derived from an EMBL/GenBank/DDBJ whole genome shotgun (WGS) entry which is preliminary data.</text>
</comment>
<evidence type="ECO:0000313" key="1">
    <source>
        <dbReference type="EMBL" id="RNA02164.1"/>
    </source>
</evidence>
<dbReference type="Proteomes" id="UP000276133">
    <property type="component" value="Unassembled WGS sequence"/>
</dbReference>
<name>A0A3M7PT59_BRAPC</name>
<dbReference type="EMBL" id="REGN01009021">
    <property type="protein sequence ID" value="RNA02164.1"/>
    <property type="molecule type" value="Genomic_DNA"/>
</dbReference>